<protein>
    <submittedName>
        <fullName evidence="1">CLUMA_CG015936, isoform A</fullName>
    </submittedName>
</protein>
<name>A0A1J1IT99_9DIPT</name>
<gene>
    <name evidence="1" type="ORF">CLUMA_CG015936</name>
</gene>
<keyword evidence="2" id="KW-1185">Reference proteome</keyword>
<dbReference type="EMBL" id="CVRI01000058">
    <property type="protein sequence ID" value="CRL02954.1"/>
    <property type="molecule type" value="Genomic_DNA"/>
</dbReference>
<sequence length="131" mass="15404">MFNFENGKTKEDAEKLQAYQKIQQGFHKEVKRRRLGNCKTFDFISSIENGLNAYRITFPIKQYTLNTAKVEIIRREHGKKNKNCSSVAKHHVGCCRTLNHGKVRFLKTFNKVNNNERTRKLYFPLNKLPSI</sequence>
<organism evidence="1 2">
    <name type="scientific">Clunio marinus</name>
    <dbReference type="NCBI Taxonomy" id="568069"/>
    <lineage>
        <taxon>Eukaryota</taxon>
        <taxon>Metazoa</taxon>
        <taxon>Ecdysozoa</taxon>
        <taxon>Arthropoda</taxon>
        <taxon>Hexapoda</taxon>
        <taxon>Insecta</taxon>
        <taxon>Pterygota</taxon>
        <taxon>Neoptera</taxon>
        <taxon>Endopterygota</taxon>
        <taxon>Diptera</taxon>
        <taxon>Nematocera</taxon>
        <taxon>Chironomoidea</taxon>
        <taxon>Chironomidae</taxon>
        <taxon>Clunio</taxon>
    </lineage>
</organism>
<dbReference type="AlphaFoldDB" id="A0A1J1IT99"/>
<evidence type="ECO:0000313" key="1">
    <source>
        <dbReference type="EMBL" id="CRL02954.1"/>
    </source>
</evidence>
<evidence type="ECO:0000313" key="2">
    <source>
        <dbReference type="Proteomes" id="UP000183832"/>
    </source>
</evidence>
<dbReference type="Proteomes" id="UP000183832">
    <property type="component" value="Unassembled WGS sequence"/>
</dbReference>
<reference evidence="1 2" key="1">
    <citation type="submission" date="2015-04" db="EMBL/GenBank/DDBJ databases">
        <authorList>
            <person name="Syromyatnikov M.Y."/>
            <person name="Popov V.N."/>
        </authorList>
    </citation>
    <scope>NUCLEOTIDE SEQUENCE [LARGE SCALE GENOMIC DNA]</scope>
</reference>
<proteinExistence type="predicted"/>
<accession>A0A1J1IT99</accession>